<feature type="domain" description="PD-(D/E)XK endonuclease-like" evidence="4">
    <location>
        <begin position="9"/>
        <end position="251"/>
    </location>
</feature>
<keyword evidence="2" id="KW-0347">Helicase</keyword>
<comment type="caution">
    <text evidence="5">The sequence shown here is derived from an EMBL/GenBank/DDBJ whole genome shotgun (WGS) entry which is preliminary data.</text>
</comment>
<dbReference type="GO" id="GO:0004386">
    <property type="term" value="F:helicase activity"/>
    <property type="evidence" value="ECO:0007669"/>
    <property type="project" value="UniProtKB-KW"/>
</dbReference>
<dbReference type="Gene3D" id="3.90.320.10">
    <property type="match status" value="1"/>
</dbReference>
<keyword evidence="2" id="KW-0067">ATP-binding</keyword>
<dbReference type="EMBL" id="SMKZ01000022">
    <property type="protein sequence ID" value="TDE08802.1"/>
    <property type="molecule type" value="Genomic_DNA"/>
</dbReference>
<evidence type="ECO:0000256" key="2">
    <source>
        <dbReference type="ARBA" id="ARBA00022806"/>
    </source>
</evidence>
<dbReference type="InterPro" id="IPR011604">
    <property type="entry name" value="PDDEXK-like_dom_sf"/>
</dbReference>
<sequence length="269" mass="29869">MPRRLYGATPTRLNTWLDCPRRYRFTYLDRPPPPKGPPWAHNTLGAVVHNALAGWWRLPRPARTPERAGSLVDEYWLSEGFRDADQAALWRQRAREMVVGYVAGLDPDDEPRGVERTVGLIHGGTSLTGRIDRVDQRGDDLVIVDYKTGRHVLTTDDARSSLALAVYAAAAARTLRTPCRRVELHHLPSGTVIAWEHDERTLRRHLDRADGIAAECARADAAFKAGQAGDDLFPPRPSSLCGWCDFVQHCPEGRAAVPARASWAGLESA</sequence>
<keyword evidence="2" id="KW-0378">Hydrolase</keyword>
<keyword evidence="3" id="KW-0234">DNA repair</keyword>
<evidence type="ECO:0000313" key="5">
    <source>
        <dbReference type="EMBL" id="TDE08802.1"/>
    </source>
</evidence>
<organism evidence="5 6">
    <name type="scientific">Jiangella asiatica</name>
    <dbReference type="NCBI Taxonomy" id="2530372"/>
    <lineage>
        <taxon>Bacteria</taxon>
        <taxon>Bacillati</taxon>
        <taxon>Actinomycetota</taxon>
        <taxon>Actinomycetes</taxon>
        <taxon>Jiangellales</taxon>
        <taxon>Jiangellaceae</taxon>
        <taxon>Jiangella</taxon>
    </lineage>
</organism>
<reference evidence="5 6" key="1">
    <citation type="submission" date="2019-03" db="EMBL/GenBank/DDBJ databases">
        <title>Draft genome sequences of novel Actinobacteria.</title>
        <authorList>
            <person name="Sahin N."/>
            <person name="Ay H."/>
            <person name="Saygin H."/>
        </authorList>
    </citation>
    <scope>NUCLEOTIDE SEQUENCE [LARGE SCALE GENOMIC DNA]</scope>
    <source>
        <strain evidence="5 6">5K138</strain>
    </source>
</reference>
<evidence type="ECO:0000256" key="3">
    <source>
        <dbReference type="ARBA" id="ARBA00023204"/>
    </source>
</evidence>
<proteinExistence type="predicted"/>
<evidence type="ECO:0000259" key="4">
    <source>
        <dbReference type="Pfam" id="PF12705"/>
    </source>
</evidence>
<dbReference type="InParanoid" id="A0A4R5D5Q5"/>
<dbReference type="Pfam" id="PF12705">
    <property type="entry name" value="PDDEXK_1"/>
    <property type="match status" value="1"/>
</dbReference>
<dbReference type="AlphaFoldDB" id="A0A4R5D5Q5"/>
<dbReference type="InterPro" id="IPR038726">
    <property type="entry name" value="PDDEXK_AddAB-type"/>
</dbReference>
<evidence type="ECO:0000256" key="1">
    <source>
        <dbReference type="ARBA" id="ARBA00022763"/>
    </source>
</evidence>
<keyword evidence="6" id="KW-1185">Reference proteome</keyword>
<keyword evidence="1" id="KW-0227">DNA damage</keyword>
<gene>
    <name evidence="5" type="ORF">E1269_16520</name>
</gene>
<dbReference type="GO" id="GO:0006281">
    <property type="term" value="P:DNA repair"/>
    <property type="evidence" value="ECO:0007669"/>
    <property type="project" value="UniProtKB-KW"/>
</dbReference>
<keyword evidence="2" id="KW-0547">Nucleotide-binding</keyword>
<protein>
    <submittedName>
        <fullName evidence="5">PD-(D/E)XK nuclease family protein</fullName>
    </submittedName>
</protein>
<dbReference type="Proteomes" id="UP000294739">
    <property type="component" value="Unassembled WGS sequence"/>
</dbReference>
<accession>A0A4R5D5Q5</accession>
<evidence type="ECO:0000313" key="6">
    <source>
        <dbReference type="Proteomes" id="UP000294739"/>
    </source>
</evidence>
<dbReference type="OrthoDB" id="9791397at2"/>
<name>A0A4R5D5Q5_9ACTN</name>